<evidence type="ECO:0008006" key="3">
    <source>
        <dbReference type="Google" id="ProtNLM"/>
    </source>
</evidence>
<dbReference type="RefSeq" id="WP_216833706.1">
    <property type="nucleotide sequence ID" value="NZ_JAFNJS010000001.1"/>
</dbReference>
<evidence type="ECO:0000313" key="2">
    <source>
        <dbReference type="Proteomes" id="UP001595420"/>
    </source>
</evidence>
<organism evidence="1 2">
    <name type="scientific">Falsiroseomonas tokyonensis</name>
    <dbReference type="NCBI Taxonomy" id="430521"/>
    <lineage>
        <taxon>Bacteria</taxon>
        <taxon>Pseudomonadati</taxon>
        <taxon>Pseudomonadota</taxon>
        <taxon>Alphaproteobacteria</taxon>
        <taxon>Acetobacterales</taxon>
        <taxon>Roseomonadaceae</taxon>
        <taxon>Falsiroseomonas</taxon>
    </lineage>
</organism>
<protein>
    <recommendedName>
        <fullName evidence="3">DUF1127 domain-containing protein</fullName>
    </recommendedName>
</protein>
<reference evidence="2" key="1">
    <citation type="journal article" date="2019" name="Int. J. Syst. Evol. Microbiol.">
        <title>The Global Catalogue of Microorganisms (GCM) 10K type strain sequencing project: providing services to taxonomists for standard genome sequencing and annotation.</title>
        <authorList>
            <consortium name="The Broad Institute Genomics Platform"/>
            <consortium name="The Broad Institute Genome Sequencing Center for Infectious Disease"/>
            <person name="Wu L."/>
            <person name="Ma J."/>
        </authorList>
    </citation>
    <scope>NUCLEOTIDE SEQUENCE [LARGE SCALE GENOMIC DNA]</scope>
    <source>
        <strain evidence="2">CGMCC 1.16855</strain>
    </source>
</reference>
<name>A0ABV7BNN0_9PROT</name>
<gene>
    <name evidence="1" type="ORF">ACFOD3_00370</name>
</gene>
<dbReference type="Proteomes" id="UP001595420">
    <property type="component" value="Unassembled WGS sequence"/>
</dbReference>
<evidence type="ECO:0000313" key="1">
    <source>
        <dbReference type="EMBL" id="MFC2998321.1"/>
    </source>
</evidence>
<dbReference type="EMBL" id="JBHRSB010000001">
    <property type="protein sequence ID" value="MFC2998321.1"/>
    <property type="molecule type" value="Genomic_DNA"/>
</dbReference>
<keyword evidence="2" id="KW-1185">Reference proteome</keyword>
<sequence length="72" mass="7889">MSASLAAPETAPEAAPEAGLRPRLAPMLSWLLAPLRALHQPWRVDLLAYDPHLLRDIGLTQEEALRIAGGRR</sequence>
<proteinExistence type="predicted"/>
<accession>A0ABV7BNN0</accession>
<comment type="caution">
    <text evidence="1">The sequence shown here is derived from an EMBL/GenBank/DDBJ whole genome shotgun (WGS) entry which is preliminary data.</text>
</comment>